<dbReference type="PROSITE" id="PS50157">
    <property type="entry name" value="ZINC_FINGER_C2H2_2"/>
    <property type="match status" value="2"/>
</dbReference>
<evidence type="ECO:0000313" key="4">
    <source>
        <dbReference type="EMBL" id="OBZ67913.1"/>
    </source>
</evidence>
<dbReference type="InterPro" id="IPR013087">
    <property type="entry name" value="Znf_C2H2_type"/>
</dbReference>
<dbReference type="SMART" id="SM00355">
    <property type="entry name" value="ZnF_C2H2"/>
    <property type="match status" value="2"/>
</dbReference>
<accession>A0A1C7LT51</accession>
<dbReference type="Gene3D" id="3.30.160.60">
    <property type="entry name" value="Classic Zinc Finger"/>
    <property type="match status" value="1"/>
</dbReference>
<keyword evidence="5" id="KW-1185">Reference proteome</keyword>
<keyword evidence="1" id="KW-0863">Zinc-finger</keyword>
<dbReference type="GO" id="GO:0008270">
    <property type="term" value="F:zinc ion binding"/>
    <property type="evidence" value="ECO:0007669"/>
    <property type="project" value="UniProtKB-KW"/>
</dbReference>
<dbReference type="Pfam" id="PF00096">
    <property type="entry name" value="zf-C2H2"/>
    <property type="match status" value="2"/>
</dbReference>
<feature type="compositionally biased region" description="Low complexity" evidence="2">
    <location>
        <begin position="47"/>
        <end position="71"/>
    </location>
</feature>
<feature type="region of interest" description="Disordered" evidence="2">
    <location>
        <begin position="212"/>
        <end position="234"/>
    </location>
</feature>
<dbReference type="SUPFAM" id="SSF57667">
    <property type="entry name" value="beta-beta-alpha zinc fingers"/>
    <property type="match status" value="1"/>
</dbReference>
<evidence type="ECO:0000259" key="3">
    <source>
        <dbReference type="PROSITE" id="PS50157"/>
    </source>
</evidence>
<reference evidence="4 5" key="1">
    <citation type="submission" date="2016-03" db="EMBL/GenBank/DDBJ databases">
        <title>Whole genome sequencing of Grifola frondosa 9006-11.</title>
        <authorList>
            <person name="Min B."/>
            <person name="Park H."/>
            <person name="Kim J.-G."/>
            <person name="Cho H."/>
            <person name="Oh Y.-L."/>
            <person name="Kong W.-S."/>
            <person name="Choi I.-G."/>
        </authorList>
    </citation>
    <scope>NUCLEOTIDE SEQUENCE [LARGE SCALE GENOMIC DNA]</scope>
    <source>
        <strain evidence="4 5">9006-11</strain>
    </source>
</reference>
<feature type="domain" description="C2H2-type" evidence="3">
    <location>
        <begin position="243"/>
        <end position="270"/>
    </location>
</feature>
<dbReference type="OrthoDB" id="3241429at2759"/>
<dbReference type="Proteomes" id="UP000092993">
    <property type="component" value="Unassembled WGS sequence"/>
</dbReference>
<keyword evidence="1" id="KW-0479">Metal-binding</keyword>
<dbReference type="PROSITE" id="PS00028">
    <property type="entry name" value="ZINC_FINGER_C2H2_1"/>
    <property type="match status" value="2"/>
</dbReference>
<proteinExistence type="predicted"/>
<evidence type="ECO:0000256" key="1">
    <source>
        <dbReference type="PROSITE-ProRule" id="PRU00042"/>
    </source>
</evidence>
<name>A0A1C7LT51_GRIFR</name>
<organism evidence="4 5">
    <name type="scientific">Grifola frondosa</name>
    <name type="common">Maitake</name>
    <name type="synonym">Polyporus frondosus</name>
    <dbReference type="NCBI Taxonomy" id="5627"/>
    <lineage>
        <taxon>Eukaryota</taxon>
        <taxon>Fungi</taxon>
        <taxon>Dikarya</taxon>
        <taxon>Basidiomycota</taxon>
        <taxon>Agaricomycotina</taxon>
        <taxon>Agaricomycetes</taxon>
        <taxon>Polyporales</taxon>
        <taxon>Grifolaceae</taxon>
        <taxon>Grifola</taxon>
    </lineage>
</organism>
<feature type="region of interest" description="Disordered" evidence="2">
    <location>
        <begin position="34"/>
        <end position="71"/>
    </location>
</feature>
<dbReference type="EMBL" id="LUGG01000023">
    <property type="protein sequence ID" value="OBZ67913.1"/>
    <property type="molecule type" value="Genomic_DNA"/>
</dbReference>
<evidence type="ECO:0000256" key="2">
    <source>
        <dbReference type="SAM" id="MobiDB-lite"/>
    </source>
</evidence>
<evidence type="ECO:0000313" key="5">
    <source>
        <dbReference type="Proteomes" id="UP000092993"/>
    </source>
</evidence>
<feature type="domain" description="C2H2-type" evidence="3">
    <location>
        <begin position="273"/>
        <end position="299"/>
    </location>
</feature>
<protein>
    <recommendedName>
        <fullName evidence="3">C2H2-type domain-containing protein</fullName>
    </recommendedName>
</protein>
<gene>
    <name evidence="4" type="ORF">A0H81_12145</name>
</gene>
<sequence length="306" mass="34052">MSDFDFSQLSFDNSTIGDHFGQFDLDGIHLDEDSSSLDGIITEPADSPFHSESSPLSESSPPSDVPTTPSESIFSLDGDLSSFNSLTSDLSSMDCQTVLDTINFSSLPPFNATFHQSSQQIDIAMDSHHRAQADPCAGDESSLDQILATFDELKFFSLYPTLPIDPEQARLQQVCHGSSAAPMHAPMEMDHPAASGPSDMDPMAQFLWEPAGQPVGQPTVSAPRASRVRRKAPAGRVENKRRFECPKCHFAFVRRHNLETHILTHDASLSKRFKCPREGCRKFFTRKHDLERHLLSKFHRFMVAKL</sequence>
<dbReference type="InterPro" id="IPR036236">
    <property type="entry name" value="Znf_C2H2_sf"/>
</dbReference>
<comment type="caution">
    <text evidence="4">The sequence shown here is derived from an EMBL/GenBank/DDBJ whole genome shotgun (WGS) entry which is preliminary data.</text>
</comment>
<keyword evidence="1" id="KW-0862">Zinc</keyword>
<dbReference type="STRING" id="5627.A0A1C7LT51"/>
<dbReference type="AlphaFoldDB" id="A0A1C7LT51"/>